<protein>
    <submittedName>
        <fullName evidence="1">Uncharacterized protein</fullName>
    </submittedName>
</protein>
<evidence type="ECO:0000313" key="2">
    <source>
        <dbReference type="Proteomes" id="UP000005206"/>
    </source>
</evidence>
<dbReference type="EMBL" id="GG698909">
    <property type="protein sequence ID" value="EEU41431.1"/>
    <property type="molecule type" value="Genomic_DNA"/>
</dbReference>
<dbReference type="VEuPathDB" id="FungiDB:NECHADRAFT_83505"/>
<dbReference type="GeneID" id="9675315"/>
<dbReference type="InParanoid" id="C7Z474"/>
<accession>C7Z474</accession>
<dbReference type="HOGENOM" id="CLU_1283563_0_0_1"/>
<dbReference type="RefSeq" id="XP_003047144.1">
    <property type="nucleotide sequence ID" value="XM_003047098.1"/>
</dbReference>
<dbReference type="Proteomes" id="UP000005206">
    <property type="component" value="Chromosome 8"/>
</dbReference>
<dbReference type="OrthoDB" id="4972800at2759"/>
<name>C7Z474_FUSV7</name>
<dbReference type="KEGG" id="nhe:NECHADRAFT_83505"/>
<dbReference type="AlphaFoldDB" id="C7Z474"/>
<proteinExistence type="predicted"/>
<evidence type="ECO:0000313" key="1">
    <source>
        <dbReference type="EMBL" id="EEU41431.1"/>
    </source>
</evidence>
<reference evidence="1 2" key="1">
    <citation type="journal article" date="2009" name="PLoS Genet.">
        <title>The genome of Nectria haematococca: contribution of supernumerary chromosomes to gene expansion.</title>
        <authorList>
            <person name="Coleman J.J."/>
            <person name="Rounsley S.D."/>
            <person name="Rodriguez-Carres M."/>
            <person name="Kuo A."/>
            <person name="Wasmann C.C."/>
            <person name="Grimwood J."/>
            <person name="Schmutz J."/>
            <person name="Taga M."/>
            <person name="White G.J."/>
            <person name="Zhou S."/>
            <person name="Schwartz D.C."/>
            <person name="Freitag M."/>
            <person name="Ma L.J."/>
            <person name="Danchin E.G."/>
            <person name="Henrissat B."/>
            <person name="Coutinho P.M."/>
            <person name="Nelson D.R."/>
            <person name="Straney D."/>
            <person name="Napoli C.A."/>
            <person name="Barker B.M."/>
            <person name="Gribskov M."/>
            <person name="Rep M."/>
            <person name="Kroken S."/>
            <person name="Molnar I."/>
            <person name="Rensing C."/>
            <person name="Kennell J.C."/>
            <person name="Zamora J."/>
            <person name="Farman M.L."/>
            <person name="Selker E.U."/>
            <person name="Salamov A."/>
            <person name="Shapiro H."/>
            <person name="Pangilinan J."/>
            <person name="Lindquist E."/>
            <person name="Lamers C."/>
            <person name="Grigoriev I.V."/>
            <person name="Geiser D.M."/>
            <person name="Covert S.F."/>
            <person name="Temporini E."/>
            <person name="Vanetten H.D."/>
        </authorList>
    </citation>
    <scope>NUCLEOTIDE SEQUENCE [LARGE SCALE GENOMIC DNA]</scope>
    <source>
        <strain evidence="2">ATCC MYA-4622 / CBS 123669 / FGSC 9596 / NRRL 45880 / 77-13-4</strain>
    </source>
</reference>
<organism evidence="1 2">
    <name type="scientific">Fusarium vanettenii (strain ATCC MYA-4622 / CBS 123669 / FGSC 9596 / NRRL 45880 / 77-13-4)</name>
    <name type="common">Fusarium solani subsp. pisi</name>
    <dbReference type="NCBI Taxonomy" id="660122"/>
    <lineage>
        <taxon>Eukaryota</taxon>
        <taxon>Fungi</taxon>
        <taxon>Dikarya</taxon>
        <taxon>Ascomycota</taxon>
        <taxon>Pezizomycotina</taxon>
        <taxon>Sordariomycetes</taxon>
        <taxon>Hypocreomycetidae</taxon>
        <taxon>Hypocreales</taxon>
        <taxon>Nectriaceae</taxon>
        <taxon>Fusarium</taxon>
        <taxon>Fusarium solani species complex</taxon>
        <taxon>Fusarium vanettenii</taxon>
    </lineage>
</organism>
<keyword evidence="2" id="KW-1185">Reference proteome</keyword>
<sequence>MLEINKSLELTTTPSEVTVPIPRSSIDARRAEAERELRRAVEIGNQRRIKRNRTRTLRRSDYHAILQYVAPKETPTLEICQSHSECKVLEPYITSKYRVCLFATRPRYYHPECFEDRYDVTCMIPNHFKVEDPETCGLMAQKWFQHNRLVKLDVIAEYIMQDYLYQLGMLEDQPMPELKDYTTETRDRCSLKDLVDSMTRLLSLEVGVLPGNEHV</sequence>
<gene>
    <name evidence="1" type="ORF">NECHADRAFT_83505</name>
</gene>